<comment type="caution">
    <text evidence="7">The sequence shown here is derived from an EMBL/GenBank/DDBJ whole genome shotgun (WGS) entry which is preliminary data.</text>
</comment>
<dbReference type="GO" id="GO:0003735">
    <property type="term" value="F:structural constituent of ribosome"/>
    <property type="evidence" value="ECO:0007669"/>
    <property type="project" value="InterPro"/>
</dbReference>
<organism evidence="7">
    <name type="scientific">Ignisphaera aggregans</name>
    <dbReference type="NCBI Taxonomy" id="334771"/>
    <lineage>
        <taxon>Archaea</taxon>
        <taxon>Thermoproteota</taxon>
        <taxon>Thermoprotei</taxon>
        <taxon>Desulfurococcales</taxon>
        <taxon>Desulfurococcaceae</taxon>
        <taxon>Ignisphaera</taxon>
    </lineage>
</organism>
<evidence type="ECO:0000256" key="5">
    <source>
        <dbReference type="ARBA" id="ARBA00035377"/>
    </source>
</evidence>
<protein>
    <recommendedName>
        <fullName evidence="4">Large ribosomal subunit protein eL32</fullName>
    </recommendedName>
    <alternativeName>
        <fullName evidence="5">50S ribosomal protein L32e</fullName>
    </alternativeName>
</protein>
<dbReference type="SUPFAM" id="SSF52042">
    <property type="entry name" value="Ribosomal protein L32e"/>
    <property type="match status" value="1"/>
</dbReference>
<dbReference type="Pfam" id="PF01655">
    <property type="entry name" value="Ribosomal_L32e"/>
    <property type="match status" value="1"/>
</dbReference>
<keyword evidence="2 7" id="KW-0689">Ribosomal protein</keyword>
<dbReference type="InterPro" id="IPR001515">
    <property type="entry name" value="Ribosomal_eL32"/>
</dbReference>
<dbReference type="EMBL" id="DTBD01000020">
    <property type="protein sequence ID" value="HGQ64142.1"/>
    <property type="molecule type" value="Genomic_DNA"/>
</dbReference>
<dbReference type="InterPro" id="IPR036351">
    <property type="entry name" value="Ribosomal_eL32_sf"/>
</dbReference>
<dbReference type="GO" id="GO:0006412">
    <property type="term" value="P:translation"/>
    <property type="evidence" value="ECO:0007669"/>
    <property type="project" value="InterPro"/>
</dbReference>
<dbReference type="GO" id="GO:0022625">
    <property type="term" value="C:cytosolic large ribosomal subunit"/>
    <property type="evidence" value="ECO:0007669"/>
    <property type="project" value="TreeGrafter"/>
</dbReference>
<dbReference type="NCBIfam" id="NF006332">
    <property type="entry name" value="PRK08562.1"/>
    <property type="match status" value="1"/>
</dbReference>
<sequence length="149" mass="17379">MSTENIDTSLTEILEKRKATLKILRSRRKEMAKIMEMKISKPEFLRHLWWKFGKFQNKLKWKKPKGKDNPMRLCLKGAPPIVRSGYRAPEKYRYLHPSSFKIAVVANLSDLEKLNPKEYVVYISSTVGLKKRLELISVAKARGFKVANE</sequence>
<evidence type="ECO:0000256" key="2">
    <source>
        <dbReference type="ARBA" id="ARBA00022980"/>
    </source>
</evidence>
<dbReference type="InterPro" id="IPR023654">
    <property type="entry name" value="Ribosomal_eL32_arc"/>
</dbReference>
<evidence type="ECO:0000256" key="3">
    <source>
        <dbReference type="ARBA" id="ARBA00023274"/>
    </source>
</evidence>
<reference evidence="7" key="1">
    <citation type="journal article" date="2020" name="mSystems">
        <title>Genome- and Community-Level Interaction Insights into Carbon Utilization and Element Cycling Functions of Hydrothermarchaeota in Hydrothermal Sediment.</title>
        <authorList>
            <person name="Zhou Z."/>
            <person name="Liu Y."/>
            <person name="Xu W."/>
            <person name="Pan J."/>
            <person name="Luo Z.H."/>
            <person name="Li M."/>
        </authorList>
    </citation>
    <scope>NUCLEOTIDE SEQUENCE [LARGE SCALE GENOMIC DNA]</scope>
    <source>
        <strain evidence="7">SpSt-637</strain>
        <strain evidence="6">SpSt-667</strain>
    </source>
</reference>
<evidence type="ECO:0000256" key="1">
    <source>
        <dbReference type="ARBA" id="ARBA00008431"/>
    </source>
</evidence>
<dbReference type="SMART" id="SM01393">
    <property type="entry name" value="Ribosomal_L32e"/>
    <property type="match status" value="1"/>
</dbReference>
<dbReference type="AlphaFoldDB" id="A0A7C4NL93"/>
<dbReference type="EMBL" id="DTCK01000045">
    <property type="protein sequence ID" value="HGQ36724.1"/>
    <property type="molecule type" value="Genomic_DNA"/>
</dbReference>
<keyword evidence="3" id="KW-0687">Ribonucleoprotein</keyword>
<comment type="similarity">
    <text evidence="1">Belongs to the eukaryotic ribosomal protein eL32 family.</text>
</comment>
<evidence type="ECO:0000313" key="7">
    <source>
        <dbReference type="EMBL" id="HGQ64142.1"/>
    </source>
</evidence>
<accession>A0A7C4NL93</accession>
<proteinExistence type="inferred from homology"/>
<gene>
    <name evidence="7" type="ORF">ENU08_02725</name>
    <name evidence="6" type="ORF">ENU41_08660</name>
</gene>
<dbReference type="PANTHER" id="PTHR23413:SF1">
    <property type="entry name" value="RIBOSOMAL PROTEIN L32"/>
    <property type="match status" value="1"/>
</dbReference>
<evidence type="ECO:0000313" key="6">
    <source>
        <dbReference type="EMBL" id="HGQ36724.1"/>
    </source>
</evidence>
<dbReference type="PANTHER" id="PTHR23413">
    <property type="entry name" value="60S RIBOSOMAL PROTEIN L32 AND DNA-DIRECTED RNA POLYMERASE II, SUBUNIT N"/>
    <property type="match status" value="1"/>
</dbReference>
<name>A0A7C4NL93_9CREN</name>
<evidence type="ECO:0000256" key="4">
    <source>
        <dbReference type="ARBA" id="ARBA00035229"/>
    </source>
</evidence>